<feature type="compositionally biased region" description="Polar residues" evidence="2">
    <location>
        <begin position="603"/>
        <end position="616"/>
    </location>
</feature>
<feature type="region of interest" description="Disordered" evidence="2">
    <location>
        <begin position="531"/>
        <end position="812"/>
    </location>
</feature>
<feature type="compositionally biased region" description="Basic and acidic residues" evidence="2">
    <location>
        <begin position="155"/>
        <end position="164"/>
    </location>
</feature>
<dbReference type="InterPro" id="IPR009060">
    <property type="entry name" value="UBA-like_sf"/>
</dbReference>
<dbReference type="PANTHER" id="PTHR45705">
    <property type="entry name" value="FI20236P1"/>
    <property type="match status" value="1"/>
</dbReference>
<dbReference type="Gene3D" id="1.10.8.10">
    <property type="entry name" value="DNA helicase RuvA subunit, C-terminal domain"/>
    <property type="match status" value="1"/>
</dbReference>
<evidence type="ECO:0000256" key="2">
    <source>
        <dbReference type="SAM" id="MobiDB-lite"/>
    </source>
</evidence>
<organism evidence="4 5">
    <name type="scientific">Penicillium olsonii</name>
    <dbReference type="NCBI Taxonomy" id="99116"/>
    <lineage>
        <taxon>Eukaryota</taxon>
        <taxon>Fungi</taxon>
        <taxon>Dikarya</taxon>
        <taxon>Ascomycota</taxon>
        <taxon>Pezizomycotina</taxon>
        <taxon>Eurotiomycetes</taxon>
        <taxon>Eurotiomycetidae</taxon>
        <taxon>Eurotiales</taxon>
        <taxon>Aspergillaceae</taxon>
        <taxon>Penicillium</taxon>
    </lineage>
</organism>
<dbReference type="PROSITE" id="PS50115">
    <property type="entry name" value="ARFGAP"/>
    <property type="match status" value="1"/>
</dbReference>
<gene>
    <name evidence="4" type="ORF">POLS_LOCUS5602</name>
</gene>
<feature type="compositionally biased region" description="Low complexity" evidence="2">
    <location>
        <begin position="504"/>
        <end position="514"/>
    </location>
</feature>
<keyword evidence="1" id="KW-0479">Metal-binding</keyword>
<feature type="compositionally biased region" description="Low complexity" evidence="2">
    <location>
        <begin position="426"/>
        <end position="448"/>
    </location>
</feature>
<feature type="compositionally biased region" description="Low complexity" evidence="2">
    <location>
        <begin position="174"/>
        <end position="190"/>
    </location>
</feature>
<comment type="caution">
    <text evidence="4">The sequence shown here is derived from an EMBL/GenBank/DDBJ whole genome shotgun (WGS) entry which is preliminary data.</text>
</comment>
<feature type="compositionally biased region" description="Low complexity" evidence="2">
    <location>
        <begin position="691"/>
        <end position="755"/>
    </location>
</feature>
<dbReference type="GO" id="GO:0005096">
    <property type="term" value="F:GTPase activator activity"/>
    <property type="evidence" value="ECO:0007669"/>
    <property type="project" value="InterPro"/>
</dbReference>
<feature type="compositionally biased region" description="Low complexity" evidence="2">
    <location>
        <begin position="617"/>
        <end position="684"/>
    </location>
</feature>
<dbReference type="CDD" id="cd08204">
    <property type="entry name" value="ArfGap"/>
    <property type="match status" value="1"/>
</dbReference>
<feature type="compositionally biased region" description="Polar residues" evidence="2">
    <location>
        <begin position="334"/>
        <end position="344"/>
    </location>
</feature>
<keyword evidence="1" id="KW-0863">Zinc-finger</keyword>
<dbReference type="AlphaFoldDB" id="A0A9W4HUU1"/>
<evidence type="ECO:0000313" key="5">
    <source>
        <dbReference type="Proteomes" id="UP001153618"/>
    </source>
</evidence>
<dbReference type="GO" id="GO:0005737">
    <property type="term" value="C:cytoplasm"/>
    <property type="evidence" value="ECO:0007669"/>
    <property type="project" value="TreeGrafter"/>
</dbReference>
<sequence length="812" mass="87649">MPSGISKRQQARNEKTLAELIRTVPGNDRCADCDALTPGWASWNMGIFLCMRCATLHRKLGTHISKVKSLTMDTWNTEQVDSMKSHGNILMNKIYNPRGVKPSIPTDIDEADACMERFIRQKYQHRSLENGKPKPPSREESSYSNPRAQSPVESRGLRDYDRSPEGSPPPLPPKSGKFFKFGLRSSSSTSNLRRFGNNKPKIASPTSDNGAWSPPPVPSRRTTGLGAPVVDVTTASLESKMAALQEMGFTNDRRNEMVLRGLNEDLDRAIETLVRLGEGSNPVSRSRTPLGTSSGATRETISKPQTASQTLKVSDNSFPDMPSNNPFDRVVSNPIPQQSQTTPYNPFDQPNAAQASTQQLESSFQGLQVSQPLFPHSTGGYPHQASSTQQNPYQQTFTPPIQSTFSQPPYVASPQPMDNSFNPFNQLAPTQQQQPQGGLATQPAPGALQTNPFFNAPSHSQTMQPQAQQMAPPAPNFGGQTQPQHANTMPAVSSASPFGSNPFQGQQQQQQQQQAPNTAAGAYNPFQQAPAANQQSGLSLPGPFQANQQPQQPQQLMPQPTGMNKNSILSLYNMAPTQPNNPPTSQYQQPQSQPQAATGMNPFPQSSNPYASTLQHQQGSPAFQQNQPQQFFQQQNQQQQHQQQQNPQQNQSQQFFQQNQPQQNNQQQNQQPAPTNNPFFGNSSPAPPSAPTGAGSGLAALAGINPYQQQQQQPPASGAGDANGAANTPSLGTTTSPFGGASSSPFGASNASPFPGMAPPFASTNKSPFSGPPPTNPAFRGTHMSQPSVDVSGLQNGRHSPDAFASLSARYG</sequence>
<dbReference type="InterPro" id="IPR037278">
    <property type="entry name" value="ARFGAP/RecO"/>
</dbReference>
<feature type="compositionally biased region" description="Polar residues" evidence="2">
    <location>
        <begin position="351"/>
        <end position="371"/>
    </location>
</feature>
<dbReference type="Gene3D" id="1.10.220.150">
    <property type="entry name" value="Arf GTPase activating protein"/>
    <property type="match status" value="1"/>
</dbReference>
<feature type="compositionally biased region" description="Polar residues" evidence="2">
    <location>
        <begin position="449"/>
        <end position="462"/>
    </location>
</feature>
<feature type="compositionally biased region" description="Polar residues" evidence="2">
    <location>
        <begin position="561"/>
        <end position="570"/>
    </location>
</feature>
<feature type="compositionally biased region" description="Low complexity" evidence="2">
    <location>
        <begin position="583"/>
        <end position="595"/>
    </location>
</feature>
<reference evidence="4" key="1">
    <citation type="submission" date="2021-07" db="EMBL/GenBank/DDBJ databases">
        <authorList>
            <person name="Branca A.L. A."/>
        </authorList>
    </citation>
    <scope>NUCLEOTIDE SEQUENCE</scope>
</reference>
<feature type="compositionally biased region" description="Polar residues" evidence="2">
    <location>
        <begin position="384"/>
        <end position="407"/>
    </location>
</feature>
<keyword evidence="1" id="KW-0862">Zinc</keyword>
<feature type="region of interest" description="Disordered" evidence="2">
    <location>
        <begin position="277"/>
        <end position="518"/>
    </location>
</feature>
<feature type="compositionally biased region" description="Polar residues" evidence="2">
    <location>
        <begin position="416"/>
        <end position="425"/>
    </location>
</feature>
<dbReference type="EMBL" id="CAJVOS010000028">
    <property type="protein sequence ID" value="CAG8134380.1"/>
    <property type="molecule type" value="Genomic_DNA"/>
</dbReference>
<evidence type="ECO:0000259" key="3">
    <source>
        <dbReference type="PROSITE" id="PS50115"/>
    </source>
</evidence>
<evidence type="ECO:0000313" key="4">
    <source>
        <dbReference type="EMBL" id="CAG8134380.1"/>
    </source>
</evidence>
<feature type="compositionally biased region" description="Low complexity" evidence="2">
    <location>
        <begin position="531"/>
        <end position="560"/>
    </location>
</feature>
<feature type="compositionally biased region" description="Polar residues" evidence="2">
    <location>
        <begin position="281"/>
        <end position="326"/>
    </location>
</feature>
<dbReference type="PRINTS" id="PR00405">
    <property type="entry name" value="REVINTRACTNG"/>
</dbReference>
<dbReference type="SMART" id="SM00105">
    <property type="entry name" value="ArfGap"/>
    <property type="match status" value="1"/>
</dbReference>
<dbReference type="PANTHER" id="PTHR45705:SF7">
    <property type="entry name" value="ACTIVATING PROTEIN FOR ARF, PUTATIVE (AFU_ORTHOLOGUE AFUA_4G09120)-RELATED"/>
    <property type="match status" value="1"/>
</dbReference>
<dbReference type="InterPro" id="IPR001164">
    <property type="entry name" value="ArfGAP_dom"/>
</dbReference>
<feature type="compositionally biased region" description="Polar residues" evidence="2">
    <location>
        <begin position="478"/>
        <end position="503"/>
    </location>
</feature>
<evidence type="ECO:0000256" key="1">
    <source>
        <dbReference type="PROSITE-ProRule" id="PRU00288"/>
    </source>
</evidence>
<accession>A0A9W4HUU1</accession>
<dbReference type="OrthoDB" id="10266696at2759"/>
<keyword evidence="5" id="KW-1185">Reference proteome</keyword>
<dbReference type="InterPro" id="IPR038508">
    <property type="entry name" value="ArfGAP_dom_sf"/>
</dbReference>
<dbReference type="GO" id="GO:0008270">
    <property type="term" value="F:zinc ion binding"/>
    <property type="evidence" value="ECO:0007669"/>
    <property type="project" value="UniProtKB-KW"/>
</dbReference>
<dbReference type="SUPFAM" id="SSF46934">
    <property type="entry name" value="UBA-like"/>
    <property type="match status" value="1"/>
</dbReference>
<dbReference type="SUPFAM" id="SSF57863">
    <property type="entry name" value="ArfGap/RecO-like zinc finger"/>
    <property type="match status" value="1"/>
</dbReference>
<feature type="compositionally biased region" description="Polar residues" evidence="2">
    <location>
        <begin position="142"/>
        <end position="152"/>
    </location>
</feature>
<feature type="compositionally biased region" description="Basic and acidic residues" evidence="2">
    <location>
        <begin position="126"/>
        <end position="141"/>
    </location>
</feature>
<dbReference type="InterPro" id="IPR051718">
    <property type="entry name" value="ARF_GTPase-activating"/>
</dbReference>
<feature type="domain" description="Arf-GAP" evidence="3">
    <location>
        <begin position="15"/>
        <end position="139"/>
    </location>
</feature>
<dbReference type="Proteomes" id="UP001153618">
    <property type="component" value="Unassembled WGS sequence"/>
</dbReference>
<dbReference type="FunFam" id="1.10.220.150:FF:000026">
    <property type="entry name" value="GTPase activating protein for Arf, putative"/>
    <property type="match status" value="1"/>
</dbReference>
<protein>
    <recommendedName>
        <fullName evidence="3">Arf-GAP domain-containing protein</fullName>
    </recommendedName>
</protein>
<proteinExistence type="predicted"/>
<feature type="compositionally biased region" description="Polar residues" evidence="2">
    <location>
        <begin position="783"/>
        <end position="798"/>
    </location>
</feature>
<feature type="region of interest" description="Disordered" evidence="2">
    <location>
        <begin position="122"/>
        <end position="226"/>
    </location>
</feature>
<name>A0A9W4HUU1_PENOL</name>
<dbReference type="Pfam" id="PF01412">
    <property type="entry name" value="ArfGap"/>
    <property type="match status" value="1"/>
</dbReference>